<dbReference type="Pfam" id="PF00132">
    <property type="entry name" value="Hexapep"/>
    <property type="match status" value="1"/>
</dbReference>
<dbReference type="Gene3D" id="2.160.10.10">
    <property type="entry name" value="Hexapeptide repeat proteins"/>
    <property type="match status" value="1"/>
</dbReference>
<dbReference type="SUPFAM" id="SSF51161">
    <property type="entry name" value="Trimeric LpxA-like enzymes"/>
    <property type="match status" value="1"/>
</dbReference>
<keyword evidence="5" id="KW-1133">Transmembrane helix</keyword>
<dbReference type="InterPro" id="IPR018357">
    <property type="entry name" value="Hexapep_transf_CS"/>
</dbReference>
<gene>
    <name evidence="6" type="ORF">SAMN04488010_1175</name>
</gene>
<dbReference type="InterPro" id="IPR051159">
    <property type="entry name" value="Hexapeptide_acetyltransf"/>
</dbReference>
<evidence type="ECO:0000313" key="6">
    <source>
        <dbReference type="EMBL" id="SFR62167.1"/>
    </source>
</evidence>
<dbReference type="PANTHER" id="PTHR23416">
    <property type="entry name" value="SIALIC ACID SYNTHASE-RELATED"/>
    <property type="match status" value="1"/>
</dbReference>
<dbReference type="AlphaFoldDB" id="A0A1I6I5Z2"/>
<keyword evidence="2 6" id="KW-0808">Transferase</keyword>
<accession>A0A1I6I5Z2</accession>
<dbReference type="STRING" id="440514.SAMN04488010_1175"/>
<keyword evidence="7" id="KW-1185">Reference proteome</keyword>
<dbReference type="PANTHER" id="PTHR23416:SF23">
    <property type="entry name" value="ACETYLTRANSFERASE C18B11.09C-RELATED"/>
    <property type="match status" value="1"/>
</dbReference>
<dbReference type="GO" id="GO:0008374">
    <property type="term" value="F:O-acyltransferase activity"/>
    <property type="evidence" value="ECO:0007669"/>
    <property type="project" value="TreeGrafter"/>
</dbReference>
<feature type="transmembrane region" description="Helical" evidence="5">
    <location>
        <begin position="20"/>
        <end position="41"/>
    </location>
</feature>
<dbReference type="Proteomes" id="UP000199462">
    <property type="component" value="Unassembled WGS sequence"/>
</dbReference>
<keyword evidence="4" id="KW-0012">Acyltransferase</keyword>
<evidence type="ECO:0000256" key="2">
    <source>
        <dbReference type="ARBA" id="ARBA00022679"/>
    </source>
</evidence>
<evidence type="ECO:0000313" key="7">
    <source>
        <dbReference type="Proteomes" id="UP000199462"/>
    </source>
</evidence>
<dbReference type="CDD" id="cd05825">
    <property type="entry name" value="LbH_wcaF_like"/>
    <property type="match status" value="1"/>
</dbReference>
<sequence length="184" mass="20725">MSDDYNMAKTRHQFSFSNKMGRLVWITISLLFFRPFSVRFFRKWRIFVLRLFGAKVSYKSIVHANVKIWAPWNLEVGDYSCIGQGVNCYNQGRITLKKNVTVSQHSSLCASGHDYTSKSHDLFVAPIVIDENAWVAAEAFIGPGVTIGKGAIVGARACVFKNIDSWTIVGGNPSKFIKKRVIKD</sequence>
<keyword evidence="5" id="KW-0472">Membrane</keyword>
<keyword evidence="3" id="KW-0677">Repeat</keyword>
<evidence type="ECO:0000256" key="4">
    <source>
        <dbReference type="ARBA" id="ARBA00023315"/>
    </source>
</evidence>
<dbReference type="EMBL" id="FOYX01000001">
    <property type="protein sequence ID" value="SFR62167.1"/>
    <property type="molecule type" value="Genomic_DNA"/>
</dbReference>
<organism evidence="6 7">
    <name type="scientific">Maribacter stanieri</name>
    <dbReference type="NCBI Taxonomy" id="440514"/>
    <lineage>
        <taxon>Bacteria</taxon>
        <taxon>Pseudomonadati</taxon>
        <taxon>Bacteroidota</taxon>
        <taxon>Flavobacteriia</taxon>
        <taxon>Flavobacteriales</taxon>
        <taxon>Flavobacteriaceae</taxon>
        <taxon>Maribacter</taxon>
    </lineage>
</organism>
<keyword evidence="5" id="KW-0812">Transmembrane</keyword>
<dbReference type="GO" id="GO:0005829">
    <property type="term" value="C:cytosol"/>
    <property type="evidence" value="ECO:0007669"/>
    <property type="project" value="TreeGrafter"/>
</dbReference>
<dbReference type="InterPro" id="IPR001451">
    <property type="entry name" value="Hexapep"/>
</dbReference>
<dbReference type="InterPro" id="IPR011004">
    <property type="entry name" value="Trimer_LpxA-like_sf"/>
</dbReference>
<comment type="similarity">
    <text evidence="1">Belongs to the transferase hexapeptide repeat family.</text>
</comment>
<evidence type="ECO:0000256" key="1">
    <source>
        <dbReference type="ARBA" id="ARBA00007274"/>
    </source>
</evidence>
<name>A0A1I6I5Z2_9FLAO</name>
<protein>
    <submittedName>
        <fullName evidence="6">Putative colanic acid biosynthesis acetyltransferase WcaF</fullName>
    </submittedName>
</protein>
<reference evidence="7" key="1">
    <citation type="submission" date="2016-10" db="EMBL/GenBank/DDBJ databases">
        <authorList>
            <person name="Varghese N."/>
            <person name="Submissions S."/>
        </authorList>
    </citation>
    <scope>NUCLEOTIDE SEQUENCE [LARGE SCALE GENOMIC DNA]</scope>
    <source>
        <strain evidence="7">DSM 19891</strain>
    </source>
</reference>
<dbReference type="PROSITE" id="PS00101">
    <property type="entry name" value="HEXAPEP_TRANSFERASES"/>
    <property type="match status" value="1"/>
</dbReference>
<evidence type="ECO:0000256" key="5">
    <source>
        <dbReference type="SAM" id="Phobius"/>
    </source>
</evidence>
<evidence type="ECO:0000256" key="3">
    <source>
        <dbReference type="ARBA" id="ARBA00022737"/>
    </source>
</evidence>
<proteinExistence type="inferred from homology"/>